<dbReference type="KEGG" id="rarg:115734153"/>
<dbReference type="PANTHER" id="PTHR34451">
    <property type="entry name" value="PHD FINGER FAMILY PROTEIN"/>
    <property type="match status" value="1"/>
</dbReference>
<proteinExistence type="predicted"/>
<evidence type="ECO:0000259" key="2">
    <source>
        <dbReference type="PROSITE" id="PS50089"/>
    </source>
</evidence>
<evidence type="ECO:0000313" key="3">
    <source>
        <dbReference type="Proteomes" id="UP000827889"/>
    </source>
</evidence>
<dbReference type="AlphaFoldDB" id="A0A8B8NDU4"/>
<dbReference type="PROSITE" id="PS50089">
    <property type="entry name" value="ZF_RING_2"/>
    <property type="match status" value="1"/>
</dbReference>
<keyword evidence="3" id="KW-1185">Reference proteome</keyword>
<keyword evidence="1" id="KW-0479">Metal-binding</keyword>
<accession>A0A8B8NDU4</accession>
<dbReference type="PANTHER" id="PTHR34451:SF7">
    <property type="entry name" value="PHD FINGER FAMILY PROTEIN"/>
    <property type="match status" value="1"/>
</dbReference>
<reference evidence="4" key="1">
    <citation type="submission" date="2025-08" db="UniProtKB">
        <authorList>
            <consortium name="RefSeq"/>
        </authorList>
    </citation>
    <scope>IDENTIFICATION</scope>
    <source>
        <tissue evidence="4">Leaf</tissue>
    </source>
</reference>
<name>A0A8B8NDU4_9MYRT</name>
<dbReference type="Proteomes" id="UP000827889">
    <property type="component" value="Chromosome 6"/>
</dbReference>
<sequence>MVSSCPRGGGGKGYDATVPMKRDLDDLHRHQQQCVECGAGAGERWLLHNVRHKAGYRLLCTHCVLSCFRGNFCPICLQVFDPIDSPPHPNQRVMCLNCPSISHLSCVTSSSNSNHHFQCPFCSNPKFRFLSLGTVPNGDDKRLRADGNAGLEAIARGAVGDDRDDVRRVIDRESAKALVAAAKIACATMSKAAAIARVEAERRVKEAALARKRAREALERVAFLTLKEKERDLKLGVVNGVGFVTEQKVKARAISTVVENEKVNGVGIVGSSPKNGVSVAGGVQGEKLHSVSQVAGLNNAQQNNFGQGG</sequence>
<keyword evidence="1" id="KW-0863">Zinc-finger</keyword>
<evidence type="ECO:0000313" key="4">
    <source>
        <dbReference type="RefSeq" id="XP_030520617.1"/>
    </source>
</evidence>
<keyword evidence="1" id="KW-0862">Zinc</keyword>
<dbReference type="OrthoDB" id="692041at2759"/>
<feature type="domain" description="RING-type" evidence="2">
    <location>
        <begin position="73"/>
        <end position="123"/>
    </location>
</feature>
<dbReference type="GO" id="GO:0008270">
    <property type="term" value="F:zinc ion binding"/>
    <property type="evidence" value="ECO:0007669"/>
    <property type="project" value="UniProtKB-KW"/>
</dbReference>
<dbReference type="InterPro" id="IPR001841">
    <property type="entry name" value="Znf_RING"/>
</dbReference>
<dbReference type="GeneID" id="115734153"/>
<dbReference type="RefSeq" id="XP_030520617.1">
    <property type="nucleotide sequence ID" value="XM_030664757.2"/>
</dbReference>
<organism evidence="3 4">
    <name type="scientific">Rhodamnia argentea</name>
    <dbReference type="NCBI Taxonomy" id="178133"/>
    <lineage>
        <taxon>Eukaryota</taxon>
        <taxon>Viridiplantae</taxon>
        <taxon>Streptophyta</taxon>
        <taxon>Embryophyta</taxon>
        <taxon>Tracheophyta</taxon>
        <taxon>Spermatophyta</taxon>
        <taxon>Magnoliopsida</taxon>
        <taxon>eudicotyledons</taxon>
        <taxon>Gunneridae</taxon>
        <taxon>Pentapetalae</taxon>
        <taxon>rosids</taxon>
        <taxon>malvids</taxon>
        <taxon>Myrtales</taxon>
        <taxon>Myrtaceae</taxon>
        <taxon>Myrtoideae</taxon>
        <taxon>Myrteae</taxon>
        <taxon>Australasian group</taxon>
        <taxon>Rhodamnia</taxon>
    </lineage>
</organism>
<gene>
    <name evidence="4" type="primary">LOC115734153</name>
</gene>
<evidence type="ECO:0000256" key="1">
    <source>
        <dbReference type="PROSITE-ProRule" id="PRU00175"/>
    </source>
</evidence>
<protein>
    <submittedName>
        <fullName evidence="4">Uncharacterized protein LOC115734153</fullName>
    </submittedName>
</protein>